<organism evidence="7 8">
    <name type="scientific">Dyadobacter frigoris</name>
    <dbReference type="NCBI Taxonomy" id="2576211"/>
    <lineage>
        <taxon>Bacteria</taxon>
        <taxon>Pseudomonadati</taxon>
        <taxon>Bacteroidota</taxon>
        <taxon>Cytophagia</taxon>
        <taxon>Cytophagales</taxon>
        <taxon>Spirosomataceae</taxon>
        <taxon>Dyadobacter</taxon>
    </lineage>
</organism>
<comment type="similarity">
    <text evidence="2">Belongs to the autoinducer-2 exporter (AI-2E) (TC 2.A.86) family.</text>
</comment>
<dbReference type="InterPro" id="IPR002549">
    <property type="entry name" value="AI-2E-like"/>
</dbReference>
<keyword evidence="3 6" id="KW-0812">Transmembrane</keyword>
<evidence type="ECO:0000256" key="4">
    <source>
        <dbReference type="ARBA" id="ARBA00022989"/>
    </source>
</evidence>
<dbReference type="OrthoDB" id="9773730at2"/>
<dbReference type="EMBL" id="SZVO01000008">
    <property type="protein sequence ID" value="TKT90766.1"/>
    <property type="molecule type" value="Genomic_DNA"/>
</dbReference>
<feature type="transmembrane region" description="Helical" evidence="6">
    <location>
        <begin position="139"/>
        <end position="162"/>
    </location>
</feature>
<dbReference type="PANTHER" id="PTHR21716:SF4">
    <property type="entry name" value="TRANSMEMBRANE PROTEIN 245"/>
    <property type="match status" value="1"/>
</dbReference>
<comment type="caution">
    <text evidence="7">The sequence shown here is derived from an EMBL/GenBank/DDBJ whole genome shotgun (WGS) entry which is preliminary data.</text>
</comment>
<gene>
    <name evidence="7" type="ORF">FDK13_17515</name>
</gene>
<sequence length="348" mass="38925">MMSGFNNKIRQIFFFIFIVALGILLFSQLYTFFPGFLGALTLYILSRNWYFKLTFNKNRNKSATALLFMFAFVACIVVPIYFAVQLLYSKIEHVLKNPDQIYSALNAVSSQIKDWTGQDISQSDFIKELPKRLTGFVPMLLNSSATLVGNLLMILFLAFFMFTNGQQLERAVSKFLPLRNENIDILAKETKMMVRANALGIPIISIVQGLVAMIGYWIFGIKDFVLLGFITGIFAFFPVVGTAAIWIPSVIFLFSSGENGKAIGLAIYSAVVTGNIDYLARISFLKKVGDVHPVITILGLIVGLKLFGFLGFIFGPLLISYFLLLLKIYTSEFGKESSAAEYNKVLEP</sequence>
<proteinExistence type="inferred from homology"/>
<evidence type="ECO:0000256" key="6">
    <source>
        <dbReference type="SAM" id="Phobius"/>
    </source>
</evidence>
<dbReference type="GO" id="GO:0016020">
    <property type="term" value="C:membrane"/>
    <property type="evidence" value="ECO:0007669"/>
    <property type="project" value="UniProtKB-SubCell"/>
</dbReference>
<feature type="transmembrane region" description="Helical" evidence="6">
    <location>
        <begin position="198"/>
        <end position="219"/>
    </location>
</feature>
<dbReference type="Proteomes" id="UP000304900">
    <property type="component" value="Unassembled WGS sequence"/>
</dbReference>
<keyword evidence="4 6" id="KW-1133">Transmembrane helix</keyword>
<reference evidence="7 8" key="1">
    <citation type="submission" date="2019-05" db="EMBL/GenBank/DDBJ databases">
        <title>Dyadobacter AR-3-8 sp. nov., isolated from arctic soil.</title>
        <authorList>
            <person name="Chaudhary D.K."/>
        </authorList>
    </citation>
    <scope>NUCLEOTIDE SEQUENCE [LARGE SCALE GENOMIC DNA]</scope>
    <source>
        <strain evidence="7 8">AR-3-8</strain>
    </source>
</reference>
<comment type="subcellular location">
    <subcellularLocation>
        <location evidence="1">Membrane</location>
        <topology evidence="1">Multi-pass membrane protein</topology>
    </subcellularLocation>
</comment>
<evidence type="ECO:0000256" key="2">
    <source>
        <dbReference type="ARBA" id="ARBA00009773"/>
    </source>
</evidence>
<evidence type="ECO:0000313" key="7">
    <source>
        <dbReference type="EMBL" id="TKT90766.1"/>
    </source>
</evidence>
<evidence type="ECO:0000313" key="8">
    <source>
        <dbReference type="Proteomes" id="UP000304900"/>
    </source>
</evidence>
<dbReference type="AlphaFoldDB" id="A0A4U6D2A2"/>
<feature type="transmembrane region" description="Helical" evidence="6">
    <location>
        <begin position="12"/>
        <end position="45"/>
    </location>
</feature>
<keyword evidence="5 6" id="KW-0472">Membrane</keyword>
<feature type="transmembrane region" description="Helical" evidence="6">
    <location>
        <begin position="297"/>
        <end position="326"/>
    </location>
</feature>
<evidence type="ECO:0000256" key="5">
    <source>
        <dbReference type="ARBA" id="ARBA00023136"/>
    </source>
</evidence>
<feature type="transmembrane region" description="Helical" evidence="6">
    <location>
        <begin position="66"/>
        <end position="88"/>
    </location>
</feature>
<evidence type="ECO:0000256" key="1">
    <source>
        <dbReference type="ARBA" id="ARBA00004141"/>
    </source>
</evidence>
<feature type="transmembrane region" description="Helical" evidence="6">
    <location>
        <begin position="225"/>
        <end position="253"/>
    </location>
</feature>
<evidence type="ECO:0000256" key="3">
    <source>
        <dbReference type="ARBA" id="ARBA00022692"/>
    </source>
</evidence>
<accession>A0A4U6D2A2</accession>
<keyword evidence="8" id="KW-1185">Reference proteome</keyword>
<name>A0A4U6D2A2_9BACT</name>
<dbReference type="Pfam" id="PF01594">
    <property type="entry name" value="AI-2E_transport"/>
    <property type="match status" value="1"/>
</dbReference>
<dbReference type="PANTHER" id="PTHR21716">
    <property type="entry name" value="TRANSMEMBRANE PROTEIN"/>
    <property type="match status" value="1"/>
</dbReference>
<protein>
    <submittedName>
        <fullName evidence="7">AI-2E family transporter</fullName>
    </submittedName>
</protein>
<feature type="transmembrane region" description="Helical" evidence="6">
    <location>
        <begin position="265"/>
        <end position="285"/>
    </location>
</feature>